<dbReference type="RefSeq" id="WP_209455677.1">
    <property type="nucleotide sequence ID" value="NZ_BAAACS010000017.1"/>
</dbReference>
<dbReference type="PANTHER" id="PTHR35331:SF1">
    <property type="entry name" value="STAGE V SPORULATION PROTEIN S"/>
    <property type="match status" value="1"/>
</dbReference>
<name>A0ABS4E826_9FIRM</name>
<organism evidence="1 2">
    <name type="scientific">Metaclostridioides mangenotii</name>
    <dbReference type="NCBI Taxonomy" id="1540"/>
    <lineage>
        <taxon>Bacteria</taxon>
        <taxon>Bacillati</taxon>
        <taxon>Bacillota</taxon>
        <taxon>Clostridia</taxon>
        <taxon>Peptostreptococcales</taxon>
        <taxon>Peptostreptococcaceae</taxon>
        <taxon>Metaclostridioides</taxon>
    </lineage>
</organism>
<comment type="caution">
    <text evidence="1">The sequence shown here is derived from an EMBL/GenBank/DDBJ whole genome shotgun (WGS) entry which is preliminary data.</text>
</comment>
<keyword evidence="2" id="KW-1185">Reference proteome</keyword>
<sequence length="86" mass="8899">MEILKVSTKSHPNSLAGALASVIRRDGVAEVQAVGAGALNQSIKAVAIARGFLAPSGVDLVCIPAFTEIEIDGNKKTAIKLTIESR</sequence>
<dbReference type="InterPro" id="IPR007347">
    <property type="entry name" value="SpoVS"/>
</dbReference>
<dbReference type="Proteomes" id="UP000767291">
    <property type="component" value="Unassembled WGS sequence"/>
</dbReference>
<dbReference type="PANTHER" id="PTHR35331">
    <property type="entry name" value="STAGE V SPORULATION PROTEIN S"/>
    <property type="match status" value="1"/>
</dbReference>
<dbReference type="Gene3D" id="3.30.110.20">
    <property type="entry name" value="Alba-like domain"/>
    <property type="match status" value="1"/>
</dbReference>
<protein>
    <submittedName>
        <fullName evidence="1">Stage V sporulation protein S</fullName>
    </submittedName>
</protein>
<evidence type="ECO:0000313" key="1">
    <source>
        <dbReference type="EMBL" id="MBP1854103.1"/>
    </source>
</evidence>
<reference evidence="1 2" key="1">
    <citation type="submission" date="2021-03" db="EMBL/GenBank/DDBJ databases">
        <title>Genomic Encyclopedia of Type Strains, Phase IV (KMG-IV): sequencing the most valuable type-strain genomes for metagenomic binning, comparative biology and taxonomic classification.</title>
        <authorList>
            <person name="Goeker M."/>
        </authorList>
    </citation>
    <scope>NUCLEOTIDE SEQUENCE [LARGE SCALE GENOMIC DNA]</scope>
    <source>
        <strain evidence="1 2">DSM 1289</strain>
    </source>
</reference>
<dbReference type="InterPro" id="IPR036882">
    <property type="entry name" value="Alba-like_dom_sf"/>
</dbReference>
<dbReference type="Pfam" id="PF04232">
    <property type="entry name" value="SpoVS"/>
    <property type="match status" value="1"/>
</dbReference>
<accession>A0ABS4E826</accession>
<dbReference type="EMBL" id="JAGGJX010000001">
    <property type="protein sequence ID" value="MBP1854103.1"/>
    <property type="molecule type" value="Genomic_DNA"/>
</dbReference>
<proteinExistence type="predicted"/>
<gene>
    <name evidence="1" type="ORF">J2Z43_000493</name>
</gene>
<evidence type="ECO:0000313" key="2">
    <source>
        <dbReference type="Proteomes" id="UP000767291"/>
    </source>
</evidence>